<evidence type="ECO:0000313" key="1">
    <source>
        <dbReference type="EMBL" id="KAA6373205.1"/>
    </source>
</evidence>
<proteinExistence type="predicted"/>
<sequence>MIKIYGQSPEHIENRAKANRGKKRTPAQRENIKAGLRAYWSNYIPKAETNPTEMEAPRESQPQDLPVNRQVRQRKPLFAQTLLRPYVKPVWVACIKQIPLKWLKLQRSQTTAIIRVERLKIAKEYRLSKDLDSIVGNRIEKFAGSVFDMDNALSLHNKDRTAQRERYVLQPVKRGLSKRFKKTLKQ</sequence>
<dbReference type="Proteomes" id="UP000324800">
    <property type="component" value="Unassembled WGS sequence"/>
</dbReference>
<protein>
    <submittedName>
        <fullName evidence="1">Uncharacterized protein</fullName>
    </submittedName>
</protein>
<comment type="caution">
    <text evidence="1">The sequence shown here is derived from an EMBL/GenBank/DDBJ whole genome shotgun (WGS) entry which is preliminary data.</text>
</comment>
<reference evidence="1 2" key="1">
    <citation type="submission" date="2019-03" db="EMBL/GenBank/DDBJ databases">
        <title>Single cell metagenomics reveals metabolic interactions within the superorganism composed of flagellate Streblomastix strix and complex community of Bacteroidetes bacteria on its surface.</title>
        <authorList>
            <person name="Treitli S.C."/>
            <person name="Kolisko M."/>
            <person name="Husnik F."/>
            <person name="Keeling P."/>
            <person name="Hampl V."/>
        </authorList>
    </citation>
    <scope>NUCLEOTIDE SEQUENCE [LARGE SCALE GENOMIC DNA]</scope>
    <source>
        <strain evidence="1">ST1C</strain>
    </source>
</reference>
<dbReference type="AlphaFoldDB" id="A0A5J4UU07"/>
<name>A0A5J4UU07_9EUKA</name>
<organism evidence="1 2">
    <name type="scientific">Streblomastix strix</name>
    <dbReference type="NCBI Taxonomy" id="222440"/>
    <lineage>
        <taxon>Eukaryota</taxon>
        <taxon>Metamonada</taxon>
        <taxon>Preaxostyla</taxon>
        <taxon>Oxymonadida</taxon>
        <taxon>Streblomastigidae</taxon>
        <taxon>Streblomastix</taxon>
    </lineage>
</organism>
<dbReference type="EMBL" id="SNRW01012937">
    <property type="protein sequence ID" value="KAA6373205.1"/>
    <property type="molecule type" value="Genomic_DNA"/>
</dbReference>
<accession>A0A5J4UU07</accession>
<gene>
    <name evidence="1" type="ORF">EZS28_031270</name>
</gene>
<evidence type="ECO:0000313" key="2">
    <source>
        <dbReference type="Proteomes" id="UP000324800"/>
    </source>
</evidence>